<protein>
    <submittedName>
        <fullName evidence="3">Beta-ketoacyl-ACP synthase II</fullName>
    </submittedName>
</protein>
<dbReference type="Proteomes" id="UP001143370">
    <property type="component" value="Unassembled WGS sequence"/>
</dbReference>
<dbReference type="GO" id="GO:0006633">
    <property type="term" value="P:fatty acid biosynthetic process"/>
    <property type="evidence" value="ECO:0007669"/>
    <property type="project" value="TreeGrafter"/>
</dbReference>
<keyword evidence="1" id="KW-0808">Transferase</keyword>
<feature type="domain" description="Beta-ketoacyl synthase-like N-terminal" evidence="2">
    <location>
        <begin position="5"/>
        <end position="248"/>
    </location>
</feature>
<evidence type="ECO:0000313" key="4">
    <source>
        <dbReference type="Proteomes" id="UP001143370"/>
    </source>
</evidence>
<dbReference type="InterPro" id="IPR016039">
    <property type="entry name" value="Thiolase-like"/>
</dbReference>
<comment type="caution">
    <text evidence="3">The sequence shown here is derived from an EMBL/GenBank/DDBJ whole genome shotgun (WGS) entry which is preliminary data.</text>
</comment>
<dbReference type="GO" id="GO:0004315">
    <property type="term" value="F:3-oxoacyl-[acyl-carrier-protein] synthase activity"/>
    <property type="evidence" value="ECO:0007669"/>
    <property type="project" value="TreeGrafter"/>
</dbReference>
<dbReference type="PANTHER" id="PTHR11712:SF336">
    <property type="entry name" value="3-OXOACYL-[ACYL-CARRIER-PROTEIN] SYNTHASE, MITOCHONDRIAL"/>
    <property type="match status" value="1"/>
</dbReference>
<dbReference type="Pfam" id="PF00109">
    <property type="entry name" value="ketoacyl-synt"/>
    <property type="match status" value="1"/>
</dbReference>
<dbReference type="Gene3D" id="3.40.47.10">
    <property type="match status" value="1"/>
</dbReference>
<organism evidence="3 4">
    <name type="scientific">Ancylobacter dichloromethanicus</name>
    <dbReference type="NCBI Taxonomy" id="518825"/>
    <lineage>
        <taxon>Bacteria</taxon>
        <taxon>Pseudomonadati</taxon>
        <taxon>Pseudomonadota</taxon>
        <taxon>Alphaproteobacteria</taxon>
        <taxon>Hyphomicrobiales</taxon>
        <taxon>Xanthobacteraceae</taxon>
        <taxon>Ancylobacter</taxon>
    </lineage>
</organism>
<sequence length="394" mass="41018">MSNRRDVWITGIGLVSSLGEGPQAHWQALSSGAGPVIDESGFAPFVVHPLAPISFDAQIPKKGDQRQMEPWQRIGTYAAGLALDSAGIKGDKDILGTTDMVVAAGGGERDQSVDGAILTDIEKQPNPEVFLNEQLLSNLRPTLFLAQLSNLLAGNISIVHGVTGSSRTFMGEESSGTDAVRIGWSRIAAGTSEIALVGGAYNAERRDMLLLFALKRLAMHAPWAPVLAEPKGVPTGSAGAFLVLESPEHATARGAKPIAKLSGVWSERARRNEPGAVEAVLEQLLKTAGAGTSEDTAVFSAASGAPEPTLAEAAVLARSGLPVRSVTDRVGHGLEAQMPVALALAALCVAEGKLFAPLAGETLEKPFDGPLSRAIVTAVGHWRGEGVALVERAD</sequence>
<evidence type="ECO:0000313" key="3">
    <source>
        <dbReference type="EMBL" id="GLK70381.1"/>
    </source>
</evidence>
<keyword evidence="4" id="KW-1185">Reference proteome</keyword>
<accession>A0A9W6J3Y7</accession>
<dbReference type="AlphaFoldDB" id="A0A9W6J3Y7"/>
<dbReference type="InterPro" id="IPR000794">
    <property type="entry name" value="Beta-ketoacyl_synthase"/>
</dbReference>
<dbReference type="SUPFAM" id="SSF53901">
    <property type="entry name" value="Thiolase-like"/>
    <property type="match status" value="2"/>
</dbReference>
<dbReference type="InterPro" id="IPR014030">
    <property type="entry name" value="Ketoacyl_synth_N"/>
</dbReference>
<proteinExistence type="predicted"/>
<dbReference type="RefSeq" id="WP_213370202.1">
    <property type="nucleotide sequence ID" value="NZ_BSFJ01000003.1"/>
</dbReference>
<name>A0A9W6J3Y7_9HYPH</name>
<dbReference type="PANTHER" id="PTHR11712">
    <property type="entry name" value="POLYKETIDE SYNTHASE-RELATED"/>
    <property type="match status" value="1"/>
</dbReference>
<evidence type="ECO:0000259" key="2">
    <source>
        <dbReference type="Pfam" id="PF00109"/>
    </source>
</evidence>
<gene>
    <name evidence="3" type="primary">fabF_1</name>
    <name evidence="3" type="ORF">GCM10017643_04960</name>
</gene>
<reference evidence="3" key="1">
    <citation type="journal article" date="2014" name="Int. J. Syst. Evol. Microbiol.">
        <title>Complete genome sequence of Corynebacterium casei LMG S-19264T (=DSM 44701T), isolated from a smear-ripened cheese.</title>
        <authorList>
            <consortium name="US DOE Joint Genome Institute (JGI-PGF)"/>
            <person name="Walter F."/>
            <person name="Albersmeier A."/>
            <person name="Kalinowski J."/>
            <person name="Ruckert C."/>
        </authorList>
    </citation>
    <scope>NUCLEOTIDE SEQUENCE</scope>
    <source>
        <strain evidence="3">VKM B-2484</strain>
    </source>
</reference>
<evidence type="ECO:0000256" key="1">
    <source>
        <dbReference type="ARBA" id="ARBA00022679"/>
    </source>
</evidence>
<dbReference type="EMBL" id="BSFJ01000003">
    <property type="protein sequence ID" value="GLK70381.1"/>
    <property type="molecule type" value="Genomic_DNA"/>
</dbReference>
<dbReference type="NCBIfam" id="NF005084">
    <property type="entry name" value="PRK06519.1"/>
    <property type="match status" value="1"/>
</dbReference>
<reference evidence="3" key="2">
    <citation type="submission" date="2023-01" db="EMBL/GenBank/DDBJ databases">
        <authorList>
            <person name="Sun Q."/>
            <person name="Evtushenko L."/>
        </authorList>
    </citation>
    <scope>NUCLEOTIDE SEQUENCE</scope>
    <source>
        <strain evidence="3">VKM B-2484</strain>
    </source>
</reference>